<dbReference type="EMBL" id="AYKG01000005">
    <property type="protein sequence ID" value="ROO31460.1"/>
    <property type="molecule type" value="Genomic_DNA"/>
</dbReference>
<name>A0A423Q0E2_9GAMM</name>
<proteinExistence type="predicted"/>
<keyword evidence="3" id="KW-1185">Reference proteome</keyword>
<organism evidence="2 3">
    <name type="scientific">Salinisphaera japonica YTM-1</name>
    <dbReference type="NCBI Taxonomy" id="1209778"/>
    <lineage>
        <taxon>Bacteria</taxon>
        <taxon>Pseudomonadati</taxon>
        <taxon>Pseudomonadota</taxon>
        <taxon>Gammaproteobacteria</taxon>
        <taxon>Salinisphaerales</taxon>
        <taxon>Salinisphaeraceae</taxon>
        <taxon>Salinisphaera</taxon>
    </lineage>
</organism>
<dbReference type="InParanoid" id="A0A423Q0E2"/>
<feature type="compositionally biased region" description="Acidic residues" evidence="1">
    <location>
        <begin position="46"/>
        <end position="56"/>
    </location>
</feature>
<gene>
    <name evidence="2" type="ORF">SAJA_02900</name>
</gene>
<dbReference type="AlphaFoldDB" id="A0A423Q0E2"/>
<evidence type="ECO:0000256" key="1">
    <source>
        <dbReference type="SAM" id="MobiDB-lite"/>
    </source>
</evidence>
<sequence length="56" mass="6218">MKARSAEPFYCPVIPALGMSARHWPARRGRAPRPATMSVQTILDQPADDDPPAWTE</sequence>
<feature type="region of interest" description="Disordered" evidence="1">
    <location>
        <begin position="25"/>
        <end position="56"/>
    </location>
</feature>
<evidence type="ECO:0000313" key="3">
    <source>
        <dbReference type="Proteomes" id="UP000285310"/>
    </source>
</evidence>
<reference evidence="2 3" key="1">
    <citation type="submission" date="2013-10" db="EMBL/GenBank/DDBJ databases">
        <title>Salinisphaera japonica YTM-1 Genome Sequencing.</title>
        <authorList>
            <person name="Lai Q."/>
            <person name="Li C."/>
            <person name="Shao Z."/>
        </authorList>
    </citation>
    <scope>NUCLEOTIDE SEQUENCE [LARGE SCALE GENOMIC DNA]</scope>
    <source>
        <strain evidence="2 3">YTM-1</strain>
    </source>
</reference>
<evidence type="ECO:0000313" key="2">
    <source>
        <dbReference type="EMBL" id="ROO31460.1"/>
    </source>
</evidence>
<dbReference type="Proteomes" id="UP000285310">
    <property type="component" value="Unassembled WGS sequence"/>
</dbReference>
<protein>
    <submittedName>
        <fullName evidence="2">Uncharacterized protein</fullName>
    </submittedName>
</protein>
<accession>A0A423Q0E2</accession>
<comment type="caution">
    <text evidence="2">The sequence shown here is derived from an EMBL/GenBank/DDBJ whole genome shotgun (WGS) entry which is preliminary data.</text>
</comment>